<evidence type="ECO:0000313" key="12">
    <source>
        <dbReference type="EMBL" id="SVB24240.1"/>
    </source>
</evidence>
<evidence type="ECO:0000256" key="9">
    <source>
        <dbReference type="ARBA" id="ARBA00022833"/>
    </source>
</evidence>
<accession>A0A382CDX9</accession>
<evidence type="ECO:0000256" key="8">
    <source>
        <dbReference type="ARBA" id="ARBA00022801"/>
    </source>
</evidence>
<protein>
    <recommendedName>
        <fullName evidence="5">tRNA-specific adenosine deaminase 2</fullName>
        <ecNumber evidence="4">3.5.4.33</ecNumber>
    </recommendedName>
</protein>
<dbReference type="GO" id="GO:0008270">
    <property type="term" value="F:zinc ion binding"/>
    <property type="evidence" value="ECO:0007669"/>
    <property type="project" value="InterPro"/>
</dbReference>
<evidence type="ECO:0000256" key="2">
    <source>
        <dbReference type="ARBA" id="ARBA00010669"/>
    </source>
</evidence>
<evidence type="ECO:0000256" key="6">
    <source>
        <dbReference type="ARBA" id="ARBA00022694"/>
    </source>
</evidence>
<comment type="similarity">
    <text evidence="2">Belongs to the cytidine and deoxycytidylate deaminase family. ADAT2 subfamily.</text>
</comment>
<evidence type="ECO:0000256" key="4">
    <source>
        <dbReference type="ARBA" id="ARBA00012740"/>
    </source>
</evidence>
<sequence length="159" mass="17092">MNNNQTDEHWMLLAIQEAEAAGVASDVPVGAVLISDGDVIGRGQNHVKRTHDPTAHAEMYAIREASAALGYERLAGATLYVTLEPCAMCAGAVVLARIQRLVIGTTDLKTGACGSLMDIVRDERLNHRVEVISGILADESAAILRRFFRTVRGASKSSY</sequence>
<feature type="domain" description="CMP/dCMP-type deaminase" evidence="11">
    <location>
        <begin position="5"/>
        <end position="116"/>
    </location>
</feature>
<dbReference type="GO" id="GO:0002100">
    <property type="term" value="P:tRNA wobble adenosine to inosine editing"/>
    <property type="evidence" value="ECO:0007669"/>
    <property type="project" value="InterPro"/>
</dbReference>
<dbReference type="EC" id="3.5.4.33" evidence="4"/>
<dbReference type="InterPro" id="IPR002125">
    <property type="entry name" value="CMP_dCMP_dom"/>
</dbReference>
<evidence type="ECO:0000256" key="5">
    <source>
        <dbReference type="ARBA" id="ARBA00019216"/>
    </source>
</evidence>
<comment type="subunit">
    <text evidence="3">Homodimer.</text>
</comment>
<organism evidence="12">
    <name type="scientific">marine metagenome</name>
    <dbReference type="NCBI Taxonomy" id="408172"/>
    <lineage>
        <taxon>unclassified sequences</taxon>
        <taxon>metagenomes</taxon>
        <taxon>ecological metagenomes</taxon>
    </lineage>
</organism>
<dbReference type="HAMAP" id="MF_00972">
    <property type="entry name" value="tRNA_aden_deaminase"/>
    <property type="match status" value="1"/>
</dbReference>
<dbReference type="NCBIfam" id="NF008113">
    <property type="entry name" value="PRK10860.1"/>
    <property type="match status" value="1"/>
</dbReference>
<gene>
    <name evidence="12" type="ORF">METZ01_LOCUS177094</name>
</gene>
<evidence type="ECO:0000256" key="1">
    <source>
        <dbReference type="ARBA" id="ARBA00001947"/>
    </source>
</evidence>
<keyword evidence="9" id="KW-0862">Zinc</keyword>
<dbReference type="GO" id="GO:0052717">
    <property type="term" value="F:tRNA-specific adenosine-34 deaminase activity"/>
    <property type="evidence" value="ECO:0007669"/>
    <property type="project" value="UniProtKB-EC"/>
</dbReference>
<dbReference type="EMBL" id="UINC01034034">
    <property type="protein sequence ID" value="SVB24240.1"/>
    <property type="molecule type" value="Genomic_DNA"/>
</dbReference>
<dbReference type="Pfam" id="PF14437">
    <property type="entry name" value="MafB19-deam"/>
    <property type="match status" value="1"/>
</dbReference>
<dbReference type="InterPro" id="IPR028883">
    <property type="entry name" value="tRNA_aden_deaminase"/>
</dbReference>
<dbReference type="InterPro" id="IPR016192">
    <property type="entry name" value="APOBEC/CMP_deaminase_Zn-bd"/>
</dbReference>
<comment type="catalytic activity">
    <reaction evidence="10">
        <text>adenosine(34) in tRNA + H2O + H(+) = inosine(34) in tRNA + NH4(+)</text>
        <dbReference type="Rhea" id="RHEA:43168"/>
        <dbReference type="Rhea" id="RHEA-COMP:10373"/>
        <dbReference type="Rhea" id="RHEA-COMP:10374"/>
        <dbReference type="ChEBI" id="CHEBI:15377"/>
        <dbReference type="ChEBI" id="CHEBI:15378"/>
        <dbReference type="ChEBI" id="CHEBI:28938"/>
        <dbReference type="ChEBI" id="CHEBI:74411"/>
        <dbReference type="ChEBI" id="CHEBI:82852"/>
        <dbReference type="EC" id="3.5.4.33"/>
    </reaction>
</comment>
<dbReference type="FunFam" id="3.40.140.10:FF:000005">
    <property type="entry name" value="tRNA-specific adenosine deaminase"/>
    <property type="match status" value="1"/>
</dbReference>
<evidence type="ECO:0000259" key="11">
    <source>
        <dbReference type="PROSITE" id="PS51747"/>
    </source>
</evidence>
<comment type="cofactor">
    <cofactor evidence="1">
        <name>Zn(2+)</name>
        <dbReference type="ChEBI" id="CHEBI:29105"/>
    </cofactor>
</comment>
<dbReference type="PROSITE" id="PS00903">
    <property type="entry name" value="CYT_DCMP_DEAMINASES_1"/>
    <property type="match status" value="1"/>
</dbReference>
<dbReference type="Gene3D" id="3.40.140.10">
    <property type="entry name" value="Cytidine Deaminase, domain 2"/>
    <property type="match status" value="1"/>
</dbReference>
<dbReference type="PROSITE" id="PS51747">
    <property type="entry name" value="CYT_DCMP_DEAMINASES_2"/>
    <property type="match status" value="1"/>
</dbReference>
<dbReference type="SUPFAM" id="SSF53927">
    <property type="entry name" value="Cytidine deaminase-like"/>
    <property type="match status" value="1"/>
</dbReference>
<keyword evidence="7" id="KW-0479">Metal-binding</keyword>
<dbReference type="InterPro" id="IPR016193">
    <property type="entry name" value="Cytidine_deaminase-like"/>
</dbReference>
<proteinExistence type="inferred from homology"/>
<dbReference type="InterPro" id="IPR058535">
    <property type="entry name" value="MafB19-deam"/>
</dbReference>
<evidence type="ECO:0000256" key="3">
    <source>
        <dbReference type="ARBA" id="ARBA00011738"/>
    </source>
</evidence>
<dbReference type="CDD" id="cd01285">
    <property type="entry name" value="nucleoside_deaminase"/>
    <property type="match status" value="1"/>
</dbReference>
<dbReference type="AlphaFoldDB" id="A0A382CDX9"/>
<reference evidence="12" key="1">
    <citation type="submission" date="2018-05" db="EMBL/GenBank/DDBJ databases">
        <authorList>
            <person name="Lanie J.A."/>
            <person name="Ng W.-L."/>
            <person name="Kazmierczak K.M."/>
            <person name="Andrzejewski T.M."/>
            <person name="Davidsen T.M."/>
            <person name="Wayne K.J."/>
            <person name="Tettelin H."/>
            <person name="Glass J.I."/>
            <person name="Rusch D."/>
            <person name="Podicherti R."/>
            <person name="Tsui H.-C.T."/>
            <person name="Winkler M.E."/>
        </authorList>
    </citation>
    <scope>NUCLEOTIDE SEQUENCE</scope>
</reference>
<name>A0A382CDX9_9ZZZZ</name>
<evidence type="ECO:0000256" key="7">
    <source>
        <dbReference type="ARBA" id="ARBA00022723"/>
    </source>
</evidence>
<dbReference type="PANTHER" id="PTHR11079">
    <property type="entry name" value="CYTOSINE DEAMINASE FAMILY MEMBER"/>
    <property type="match status" value="1"/>
</dbReference>
<dbReference type="PANTHER" id="PTHR11079:SF202">
    <property type="entry name" value="TRNA-SPECIFIC ADENOSINE DEAMINASE"/>
    <property type="match status" value="1"/>
</dbReference>
<evidence type="ECO:0000256" key="10">
    <source>
        <dbReference type="ARBA" id="ARBA00048045"/>
    </source>
</evidence>
<keyword evidence="8" id="KW-0378">Hydrolase</keyword>
<keyword evidence="6" id="KW-0819">tRNA processing</keyword>